<dbReference type="InterPro" id="IPR043519">
    <property type="entry name" value="NT_sf"/>
</dbReference>
<dbReference type="Gene3D" id="3.30.460.10">
    <property type="entry name" value="Beta Polymerase, domain 2"/>
    <property type="match status" value="1"/>
</dbReference>
<evidence type="ECO:0000313" key="3">
    <source>
        <dbReference type="Proteomes" id="UP001060368"/>
    </source>
</evidence>
<dbReference type="PANTHER" id="PTHR43852:SF4">
    <property type="entry name" value="NUCLEOTIDYLTRANSFERASE"/>
    <property type="match status" value="1"/>
</dbReference>
<dbReference type="KEGG" id="mend:L6E24_08220"/>
<sequence length="138" mass="15700">MISIPDCAILSVDEKRQLTAIAEELSEIPEVNAIILFGFRAGGRPKPYSDIDICVITMDCPKRSDKEEIGSFSARNVDLSIFDDLPVFVRFSVFQSGSVIFLRDKSRLNELKVKTLLQYHDFQPFLERFAKRRAGVLE</sequence>
<reference evidence="2" key="1">
    <citation type="submission" date="2022-04" db="EMBL/GenBank/DDBJ databases">
        <title>Complete genome of Methanoplanus endosymbiosus DSM 3599.</title>
        <authorList>
            <person name="Chen S.-C."/>
            <person name="You Y.-T."/>
            <person name="Zhou Y.-Z."/>
            <person name="Lai M.-C."/>
        </authorList>
    </citation>
    <scope>NUCLEOTIDE SEQUENCE</scope>
    <source>
        <strain evidence="2">DSM 3599</strain>
    </source>
</reference>
<dbReference type="SUPFAM" id="SSF81301">
    <property type="entry name" value="Nucleotidyltransferase"/>
    <property type="match status" value="1"/>
</dbReference>
<dbReference type="AlphaFoldDB" id="A0A9E7TIZ8"/>
<dbReference type="Pfam" id="PF18765">
    <property type="entry name" value="Polbeta"/>
    <property type="match status" value="1"/>
</dbReference>
<dbReference type="Proteomes" id="UP001060368">
    <property type="component" value="Chromosome"/>
</dbReference>
<proteinExistence type="predicted"/>
<dbReference type="PANTHER" id="PTHR43852">
    <property type="entry name" value="NUCLEOTIDYLTRANSFERASE"/>
    <property type="match status" value="1"/>
</dbReference>
<dbReference type="CDD" id="cd05403">
    <property type="entry name" value="NT_KNTase_like"/>
    <property type="match status" value="1"/>
</dbReference>
<accession>A0A9E7TIZ8</accession>
<gene>
    <name evidence="2" type="ORF">L6E24_08220</name>
</gene>
<evidence type="ECO:0000313" key="2">
    <source>
        <dbReference type="EMBL" id="UUX91364.1"/>
    </source>
</evidence>
<dbReference type="InterPro" id="IPR041633">
    <property type="entry name" value="Polbeta"/>
</dbReference>
<feature type="domain" description="Polymerase beta nucleotidyltransferase" evidence="1">
    <location>
        <begin position="21"/>
        <end position="105"/>
    </location>
</feature>
<name>A0A9E7TIZ8_9EURY</name>
<evidence type="ECO:0000259" key="1">
    <source>
        <dbReference type="Pfam" id="PF18765"/>
    </source>
</evidence>
<dbReference type="RefSeq" id="WP_257741517.1">
    <property type="nucleotide sequence ID" value="NZ_CP096115.1"/>
</dbReference>
<dbReference type="EMBL" id="CP096115">
    <property type="protein sequence ID" value="UUX91364.1"/>
    <property type="molecule type" value="Genomic_DNA"/>
</dbReference>
<keyword evidence="3" id="KW-1185">Reference proteome</keyword>
<organism evidence="2 3">
    <name type="scientific">Methanoplanus endosymbiosus</name>
    <dbReference type="NCBI Taxonomy" id="33865"/>
    <lineage>
        <taxon>Archaea</taxon>
        <taxon>Methanobacteriati</taxon>
        <taxon>Methanobacteriota</taxon>
        <taxon>Stenosarchaea group</taxon>
        <taxon>Methanomicrobia</taxon>
        <taxon>Methanomicrobiales</taxon>
        <taxon>Methanomicrobiaceae</taxon>
        <taxon>Methanoplanus</taxon>
    </lineage>
</organism>
<dbReference type="InterPro" id="IPR052930">
    <property type="entry name" value="TA_antitoxin_MntA"/>
</dbReference>
<dbReference type="GeneID" id="74307679"/>
<protein>
    <submittedName>
        <fullName evidence="2">Nucleotidyltransferase domain-containing protein</fullName>
    </submittedName>
</protein>